<organism evidence="4 5">
    <name type="scientific">Penicillium olsonii</name>
    <dbReference type="NCBI Taxonomy" id="99116"/>
    <lineage>
        <taxon>Eukaryota</taxon>
        <taxon>Fungi</taxon>
        <taxon>Dikarya</taxon>
        <taxon>Ascomycota</taxon>
        <taxon>Pezizomycotina</taxon>
        <taxon>Eurotiomycetes</taxon>
        <taxon>Eurotiomycetidae</taxon>
        <taxon>Eurotiales</taxon>
        <taxon>Aspergillaceae</taxon>
        <taxon>Penicillium</taxon>
    </lineage>
</organism>
<dbReference type="PROSITE" id="PS50837">
    <property type="entry name" value="NACHT"/>
    <property type="match status" value="1"/>
</dbReference>
<evidence type="ECO:0008006" key="6">
    <source>
        <dbReference type="Google" id="ProtNLM"/>
    </source>
</evidence>
<dbReference type="Gene3D" id="1.25.10.10">
    <property type="entry name" value="Leucine-rich Repeat Variant"/>
    <property type="match status" value="2"/>
</dbReference>
<dbReference type="PANTHER" id="PTHR46844:SF1">
    <property type="entry name" value="SLR5058 PROTEIN"/>
    <property type="match status" value="1"/>
</dbReference>
<dbReference type="InterPro" id="IPR027417">
    <property type="entry name" value="P-loop_NTPase"/>
</dbReference>
<keyword evidence="5" id="KW-1185">Reference proteome</keyword>
<sequence>MPIFSSSRSRGYNSGGPVEGPQPTARGVKLDQVYPPSGSDVETEVDIIAIHGLDTKSPDTWTWKKDGVSVNWLKDSNMLPEKVPGARIFTCDWPSELLEQGNFVQKTIEEFALLMLDGIKSRETSMPQLQESERPIIFVASCLGGVILMKTLAMNTERFECVKKVTRGFVFLATPFRGTSFEDVVFWAKPGLRVRGVFGGKRPSNLMNYVMPVKDLELLVHQFSSFCERQRLTNDLFTFYETGDTSLPRKAIPFIPRALAKIKPLVNSSSATLDFAKDPMPIDRPHVLVNKFEGPDDPEYAKVSRAVQELVNRARHGRHDRLIERAKAWIQDNRYSLPNLEIKRLSGDLLPMNQFYINLALVERQENMSQSGNSKAAAEYSPLSLQARLNLFAPREEVEIYLQDIFNTRMTDAGQEVMPRRILIHGRAGVGKTTLCKKVVYEFTYGQMWHGLFEHLIWIPLRKLKRKEREKGGYDFGDLFRHELFSNISSPDKEDLSRALWDSFRGNQSKKILFLLDGLDEVSRDVSGDMRDFLRQLLNQPYVIITSRPNATSTDVLQQPFDLELETIGFHPEQVTSYIETVFTDHHTGQVDSKAVKSIGDFLESRQLMQDLVRIPIQLDALCYTWHSFAAQAKRGNSLETMTGVYEAMEISLWKKDLVNLGKSTEGEVEGISTIATRKRLESEIEAVQLVAFTGMYSNIIDFEPHHRDAIFEHVAPSCSDDRWLERVSFLRTSDSSSDQRSRVYHFLHLTFQEYFAAQYFVRKWRAREELEFPNLTSGKFERISPPEFLGINKYNTRYDIVWRFVAGLLGLNRDPNEPEKFFRALDQKPLDLLGIAHQRLLIHCLSEVQHEFSLRREIQRHLSNWLVFQCNVILEQNPSLPRESIVTLASESEFPERALIDLQEENDENVMTVALLSMRKHHRIQPQIMDLAISMLQQTKSSMVIVSMFMLLRRKRDKFSEDSLQSMLLHLWNPHQAIKLSAAETLRGLHLPETICRRIIKTSTVRKANRHFEGIEATVLSDQALSTETLNDLVANLVNPDKDVRQVASHFLSHRSDFPPEIVTSITQNIGLRDSDVKWCSINALRGQSRSLGRFSEVLWTEVYGGSKKVSGRAIEILYELSDSPENVLDRIMDHLGLPKIRMSWNTLKIYSKRSTISEKARKVLQKHLQSSDYGLRCAVIDILAGQPDLSVEILKELIDQLETDNETVIKATVNAISCQSSLPVEIDLEIAERFDQGKLPIKTFLQIFENQSNSPERVLGQIAAHISGDKDHSIRAAALRALGRQSYLSETPEIIQKMIPRIHDEDAAVRVAAIRAVGLGRPSMSDATLGEIMRHSNDTNDKVRQAVVQVLGERKTLSLDEFHKMVELANDPDEQVQWATHKLFAYNPSWPGVIRHTIASEVYGHFLFNKGVSFNWMFSRLAKREEFHLLFLLGGLAKQHLRKLLLRTSRMHLAWFIKNDESYLERSDGSDDPVPCVGADIE</sequence>
<dbReference type="EMBL" id="CAJVOS010000082">
    <property type="protein sequence ID" value="CAG8267246.1"/>
    <property type="molecule type" value="Genomic_DNA"/>
</dbReference>
<dbReference type="Gene3D" id="3.40.50.300">
    <property type="entry name" value="P-loop containing nucleotide triphosphate hydrolases"/>
    <property type="match status" value="1"/>
</dbReference>
<feature type="region of interest" description="Disordered" evidence="1">
    <location>
        <begin position="1"/>
        <end position="38"/>
    </location>
</feature>
<dbReference type="InterPro" id="IPR011989">
    <property type="entry name" value="ARM-like"/>
</dbReference>
<accession>A0A9W4IF41</accession>
<feature type="domain" description="NACHT" evidence="3">
    <location>
        <begin position="420"/>
        <end position="539"/>
    </location>
</feature>
<evidence type="ECO:0000259" key="2">
    <source>
        <dbReference type="PROSITE" id="PS50052"/>
    </source>
</evidence>
<evidence type="ECO:0000313" key="4">
    <source>
        <dbReference type="EMBL" id="CAG8267246.1"/>
    </source>
</evidence>
<protein>
    <recommendedName>
        <fullName evidence="6">NACHT domain-containing protein</fullName>
    </recommendedName>
</protein>
<evidence type="ECO:0000259" key="3">
    <source>
        <dbReference type="PROSITE" id="PS50837"/>
    </source>
</evidence>
<dbReference type="OrthoDB" id="4207253at2759"/>
<dbReference type="GO" id="GO:0017000">
    <property type="term" value="P:antibiotic biosynthetic process"/>
    <property type="evidence" value="ECO:0007669"/>
    <property type="project" value="UniProtKB-ARBA"/>
</dbReference>
<dbReference type="SUPFAM" id="SSF52540">
    <property type="entry name" value="P-loop containing nucleoside triphosphate hydrolases"/>
    <property type="match status" value="1"/>
</dbReference>
<evidence type="ECO:0000256" key="1">
    <source>
        <dbReference type="SAM" id="MobiDB-lite"/>
    </source>
</evidence>
<comment type="caution">
    <text evidence="4">The sequence shown here is derived from an EMBL/GenBank/DDBJ whole genome shotgun (WGS) entry which is preliminary data.</text>
</comment>
<dbReference type="PANTHER" id="PTHR46844">
    <property type="entry name" value="SLR5058 PROTEIN"/>
    <property type="match status" value="1"/>
</dbReference>
<dbReference type="InterPro" id="IPR055496">
    <property type="entry name" value="DUF7068"/>
</dbReference>
<dbReference type="Pfam" id="PF23238">
    <property type="entry name" value="DUF7068"/>
    <property type="match status" value="1"/>
</dbReference>
<dbReference type="InterPro" id="IPR016024">
    <property type="entry name" value="ARM-type_fold"/>
</dbReference>
<dbReference type="Pfam" id="PF05729">
    <property type="entry name" value="NACHT"/>
    <property type="match status" value="1"/>
</dbReference>
<dbReference type="SUPFAM" id="SSF53474">
    <property type="entry name" value="alpha/beta-Hydrolases"/>
    <property type="match status" value="1"/>
</dbReference>
<dbReference type="InterPro" id="IPR008144">
    <property type="entry name" value="Guanylate_kin-like_dom"/>
</dbReference>
<feature type="domain" description="Guanylate kinase-like" evidence="2">
    <location>
        <begin position="419"/>
        <end position="604"/>
    </location>
</feature>
<dbReference type="PROSITE" id="PS50052">
    <property type="entry name" value="GUANYLATE_KINASE_2"/>
    <property type="match status" value="1"/>
</dbReference>
<dbReference type="Proteomes" id="UP001153618">
    <property type="component" value="Unassembled WGS sequence"/>
</dbReference>
<gene>
    <name evidence="4" type="ORF">POLS_LOCUS9144</name>
</gene>
<proteinExistence type="predicted"/>
<evidence type="ECO:0000313" key="5">
    <source>
        <dbReference type="Proteomes" id="UP001153618"/>
    </source>
</evidence>
<dbReference type="InterPro" id="IPR007111">
    <property type="entry name" value="NACHT_NTPase"/>
</dbReference>
<dbReference type="SUPFAM" id="SSF48371">
    <property type="entry name" value="ARM repeat"/>
    <property type="match status" value="1"/>
</dbReference>
<reference evidence="4" key="1">
    <citation type="submission" date="2021-07" db="EMBL/GenBank/DDBJ databases">
        <authorList>
            <person name="Branca A.L. A."/>
        </authorList>
    </citation>
    <scope>NUCLEOTIDE SEQUENCE</scope>
</reference>
<feature type="compositionally biased region" description="Low complexity" evidence="1">
    <location>
        <begin position="1"/>
        <end position="12"/>
    </location>
</feature>
<name>A0A9W4IF41_PENOL</name>
<dbReference type="InterPro" id="IPR029058">
    <property type="entry name" value="AB_hydrolase_fold"/>
</dbReference>
<dbReference type="GO" id="GO:0072330">
    <property type="term" value="P:monocarboxylic acid biosynthetic process"/>
    <property type="evidence" value="ECO:0007669"/>
    <property type="project" value="UniProtKB-ARBA"/>
</dbReference>